<sequence>MPTLWSIHSSYSIIWSIICIATGFCVTCHFMSSDPSSGVFPDQLCLWKECGSQHPQQDVISSTWIEVNSEVHTFVVDDQGHPQIIEIHAELLRLSGLMHDAGYMPCTEFVLDDVEEEKVFPLCHHSENLAIAL</sequence>
<evidence type="ECO:0000313" key="2">
    <source>
        <dbReference type="EMBL" id="CAK9211688.1"/>
    </source>
</evidence>
<organism evidence="2 3">
    <name type="scientific">Sphagnum troendelagicum</name>
    <dbReference type="NCBI Taxonomy" id="128251"/>
    <lineage>
        <taxon>Eukaryota</taxon>
        <taxon>Viridiplantae</taxon>
        <taxon>Streptophyta</taxon>
        <taxon>Embryophyta</taxon>
        <taxon>Bryophyta</taxon>
        <taxon>Sphagnophytina</taxon>
        <taxon>Sphagnopsida</taxon>
        <taxon>Sphagnales</taxon>
        <taxon>Sphagnaceae</taxon>
        <taxon>Sphagnum</taxon>
    </lineage>
</organism>
<protein>
    <submittedName>
        <fullName evidence="2">Uncharacterized protein</fullName>
    </submittedName>
</protein>
<keyword evidence="3" id="KW-1185">Reference proteome</keyword>
<keyword evidence="1" id="KW-0472">Membrane</keyword>
<dbReference type="Proteomes" id="UP001497512">
    <property type="component" value="Chromosome 18"/>
</dbReference>
<proteinExistence type="predicted"/>
<reference evidence="2" key="1">
    <citation type="submission" date="2024-02" db="EMBL/GenBank/DDBJ databases">
        <authorList>
            <consortium name="ELIXIR-Norway"/>
            <consortium name="Elixir Norway"/>
        </authorList>
    </citation>
    <scope>NUCLEOTIDE SEQUENCE</scope>
</reference>
<accession>A0ABP0U3V5</accession>
<evidence type="ECO:0000256" key="1">
    <source>
        <dbReference type="SAM" id="Phobius"/>
    </source>
</evidence>
<dbReference type="EMBL" id="OZ019910">
    <property type="protein sequence ID" value="CAK9211688.1"/>
    <property type="molecule type" value="Genomic_DNA"/>
</dbReference>
<evidence type="ECO:0000313" key="3">
    <source>
        <dbReference type="Proteomes" id="UP001497512"/>
    </source>
</evidence>
<feature type="non-terminal residue" evidence="2">
    <location>
        <position position="133"/>
    </location>
</feature>
<feature type="transmembrane region" description="Helical" evidence="1">
    <location>
        <begin position="12"/>
        <end position="31"/>
    </location>
</feature>
<keyword evidence="1" id="KW-1133">Transmembrane helix</keyword>
<gene>
    <name evidence="2" type="ORF">CSSPTR1EN2_LOCUS10918</name>
</gene>
<name>A0ABP0U3V5_9BRYO</name>
<keyword evidence="1" id="KW-0812">Transmembrane</keyword>
<feature type="non-terminal residue" evidence="2">
    <location>
        <position position="1"/>
    </location>
</feature>